<organism evidence="17 18">
    <name type="scientific">Tistlia consotensis USBA 355</name>
    <dbReference type="NCBI Taxonomy" id="560819"/>
    <lineage>
        <taxon>Bacteria</taxon>
        <taxon>Pseudomonadati</taxon>
        <taxon>Pseudomonadota</taxon>
        <taxon>Alphaproteobacteria</taxon>
        <taxon>Rhodospirillales</taxon>
        <taxon>Rhodovibrionaceae</taxon>
        <taxon>Tistlia</taxon>
    </lineage>
</organism>
<feature type="active site" evidence="11">
    <location>
        <position position="147"/>
    </location>
</feature>
<dbReference type="Proteomes" id="UP000192917">
    <property type="component" value="Unassembled WGS sequence"/>
</dbReference>
<keyword evidence="9 10" id="KW-0376">Hydrogen peroxide</keyword>
<dbReference type="InterPro" id="IPR041399">
    <property type="entry name" value="Catalase_large_C"/>
</dbReference>
<dbReference type="InterPro" id="IPR018028">
    <property type="entry name" value="Catalase"/>
</dbReference>
<dbReference type="SUPFAM" id="SSF52317">
    <property type="entry name" value="Class I glutamine amidotransferase-like"/>
    <property type="match status" value="1"/>
</dbReference>
<feature type="active site" evidence="11">
    <location>
        <position position="74"/>
    </location>
</feature>
<dbReference type="Gene3D" id="1.20.1370.20">
    <property type="match status" value="1"/>
</dbReference>
<feature type="binding site" description="axial binding residue" evidence="12">
    <location>
        <position position="361"/>
    </location>
    <ligand>
        <name>heme</name>
        <dbReference type="ChEBI" id="CHEBI:30413"/>
    </ligand>
    <ligandPart>
        <name>Fe</name>
        <dbReference type="ChEBI" id="CHEBI:18248"/>
    </ligandPart>
</feature>
<dbReference type="Gene3D" id="3.40.50.880">
    <property type="match status" value="1"/>
</dbReference>
<dbReference type="FunFam" id="2.40.180.10:FF:000003">
    <property type="entry name" value="Catalase"/>
    <property type="match status" value="1"/>
</dbReference>
<evidence type="ECO:0000256" key="14">
    <source>
        <dbReference type="RuleBase" id="RU000498"/>
    </source>
</evidence>
<comment type="cofactor">
    <cofactor evidence="1 10 12">
        <name>heme</name>
        <dbReference type="ChEBI" id="CHEBI:30413"/>
    </cofactor>
</comment>
<proteinExistence type="inferred from homology"/>
<evidence type="ECO:0000256" key="6">
    <source>
        <dbReference type="ARBA" id="ARBA00022723"/>
    </source>
</evidence>
<dbReference type="GO" id="GO:0046872">
    <property type="term" value="F:metal ion binding"/>
    <property type="evidence" value="ECO:0007669"/>
    <property type="project" value="UniProtKB-KW"/>
</dbReference>
<dbReference type="CDD" id="cd03132">
    <property type="entry name" value="GATase1_catalase"/>
    <property type="match status" value="1"/>
</dbReference>
<evidence type="ECO:0000256" key="1">
    <source>
        <dbReference type="ARBA" id="ARBA00001971"/>
    </source>
</evidence>
<dbReference type="PRINTS" id="PR00067">
    <property type="entry name" value="CATALASE"/>
</dbReference>
<evidence type="ECO:0000256" key="13">
    <source>
        <dbReference type="PIRSR" id="PIRSR038927-3"/>
    </source>
</evidence>
<dbReference type="SUPFAM" id="SSF56634">
    <property type="entry name" value="Heme-dependent catalase-like"/>
    <property type="match status" value="1"/>
</dbReference>
<evidence type="ECO:0000256" key="7">
    <source>
        <dbReference type="ARBA" id="ARBA00023002"/>
    </source>
</evidence>
<dbReference type="PROSITE" id="PS00437">
    <property type="entry name" value="CATALASE_1"/>
    <property type="match status" value="1"/>
</dbReference>
<dbReference type="EMBL" id="FWZX01000013">
    <property type="protein sequence ID" value="SMF38773.1"/>
    <property type="molecule type" value="Genomic_DNA"/>
</dbReference>
<comment type="similarity">
    <text evidence="2">Belongs to the catalase family. HPII subfamily.</text>
</comment>
<name>A0A1Y6C080_9PROT</name>
<keyword evidence="5 10" id="KW-0349">Heme</keyword>
<keyword evidence="18" id="KW-1185">Reference proteome</keyword>
<keyword evidence="8 10" id="KW-0408">Iron</keyword>
<dbReference type="GO" id="GO:0006979">
    <property type="term" value="P:response to oxidative stress"/>
    <property type="evidence" value="ECO:0007669"/>
    <property type="project" value="InterPro"/>
</dbReference>
<reference evidence="17 18" key="1">
    <citation type="submission" date="2017-04" db="EMBL/GenBank/DDBJ databases">
        <authorList>
            <person name="Afonso C.L."/>
            <person name="Miller P.J."/>
            <person name="Scott M.A."/>
            <person name="Spackman E."/>
            <person name="Goraichik I."/>
            <person name="Dimitrov K.M."/>
            <person name="Suarez D.L."/>
            <person name="Swayne D.E."/>
        </authorList>
    </citation>
    <scope>NUCLEOTIDE SEQUENCE [LARGE SCALE GENOMIC DNA]</scope>
    <source>
        <strain evidence="17 18">USBA 355</strain>
    </source>
</reference>
<dbReference type="InterPro" id="IPR010582">
    <property type="entry name" value="Catalase_immune_responsive"/>
</dbReference>
<gene>
    <name evidence="17" type="ORF">SAMN05428998_11368</name>
</gene>
<dbReference type="Gene3D" id="2.40.180.10">
    <property type="entry name" value="Catalase core domain"/>
    <property type="match status" value="1"/>
</dbReference>
<dbReference type="InterPro" id="IPR043156">
    <property type="entry name" value="Catalase_clade2_helical"/>
</dbReference>
<evidence type="ECO:0000259" key="16">
    <source>
        <dbReference type="SMART" id="SM01060"/>
    </source>
</evidence>
<sequence length="690" mass="75045">MKDTKQTSGAGGEPHQATRGAGRPTLTTNQGLAVADNQNSLKIGGRGPSLLEDFVLREKITHFDHERIPERVVHARGAGAHGYFECTKAMGHVTKAGFLSEVGRKTETFTRFSTVAGSKGSTDLARDVRGFATKFYTDEGIFDLVGNNIPVFFIQDAIKFPDLIHSVKPEPDRNFPQAASAHDTFWDFASLNTETTHMLMWAMSDRAIPRSLRMMEGFGVHTFRLISAEGESVLCKFHWKPKLGLASLLWDEAVKISGADSDLTTKDLWQAIERGEYPEWELGLQLFTEEQADGFDFDVLDPTKLVPEELVPVETVGRMVLNRNPDNVFAETEQVAFCPSHVVPGIGFTNDPLLQGRLFSYLDTQISRLGGPNFHELPINRPRCPFANDQRDGIGRHEVNKGRVAYDPSSLQADKPLENPRLGYESFPEPLSGEKRRRRAEAFADHYTQARLFWVSQTEPEQDHIVAAFTFELGMVDTPEIRTRMVANLRNVDEGLAKRVASGLGIALPAASKPARPAGEVEPSPALSILENAEPALPGKKLGVLVTDGVAPATLAALRKAVEAEGVTVELVAPRRGGVAGEDGETIPADHALAGGPSVLFDAVAILGEAKAVERLTRNAAALEFVGNAYAHLKVIGFDPAGATLLKAAGLPRRGDGLVRLEGARDAGAFVEGFRALRTWQRAAEVMAPA</sequence>
<dbReference type="PANTHER" id="PTHR42821">
    <property type="entry name" value="CATALASE"/>
    <property type="match status" value="1"/>
</dbReference>
<dbReference type="GO" id="GO:0020037">
    <property type="term" value="F:heme binding"/>
    <property type="evidence" value="ECO:0007669"/>
    <property type="project" value="UniProtKB-UniRule"/>
</dbReference>
<evidence type="ECO:0000256" key="3">
    <source>
        <dbReference type="ARBA" id="ARBA00012314"/>
    </source>
</evidence>
<keyword evidence="6 10" id="KW-0479">Metal-binding</keyword>
<dbReference type="Pfam" id="PF00199">
    <property type="entry name" value="Catalase"/>
    <property type="match status" value="1"/>
</dbReference>
<evidence type="ECO:0000256" key="2">
    <source>
        <dbReference type="ARBA" id="ARBA00010660"/>
    </source>
</evidence>
<evidence type="ECO:0000256" key="9">
    <source>
        <dbReference type="ARBA" id="ARBA00023324"/>
    </source>
</evidence>
<evidence type="ECO:0000256" key="10">
    <source>
        <dbReference type="PIRNR" id="PIRNR038927"/>
    </source>
</evidence>
<protein>
    <recommendedName>
        <fullName evidence="3 10">Catalase</fullName>
        <ecNumber evidence="3 10">1.11.1.6</ecNumber>
    </recommendedName>
</protein>
<feature type="region of interest" description="Disordered" evidence="15">
    <location>
        <begin position="410"/>
        <end position="430"/>
    </location>
</feature>
<evidence type="ECO:0000256" key="8">
    <source>
        <dbReference type="ARBA" id="ARBA00023004"/>
    </source>
</evidence>
<dbReference type="GO" id="GO:0004096">
    <property type="term" value="F:catalase activity"/>
    <property type="evidence" value="ECO:0007669"/>
    <property type="project" value="UniProtKB-UniRule"/>
</dbReference>
<dbReference type="InterPro" id="IPR020835">
    <property type="entry name" value="Catalase_sf"/>
</dbReference>
<dbReference type="InterPro" id="IPR002226">
    <property type="entry name" value="Catalase_haem_BS"/>
</dbReference>
<dbReference type="InterPro" id="IPR024712">
    <property type="entry name" value="Catalase_clade2"/>
</dbReference>
<dbReference type="RefSeq" id="WP_085123745.1">
    <property type="nucleotide sequence ID" value="NZ_FWZX01000013.1"/>
</dbReference>
<dbReference type="InterPro" id="IPR029062">
    <property type="entry name" value="Class_I_gatase-like"/>
</dbReference>
<evidence type="ECO:0000256" key="12">
    <source>
        <dbReference type="PIRSR" id="PIRSR038927-2"/>
    </source>
</evidence>
<feature type="binding site" evidence="13">
    <location>
        <position position="368"/>
    </location>
    <ligand>
        <name>heme</name>
        <dbReference type="ChEBI" id="CHEBI:30413"/>
    </ligand>
</feature>
<comment type="function">
    <text evidence="10">Decomposes hydrogen peroxide into water and oxygen; serves to protect cells from the toxic effects of hydrogen peroxide.</text>
</comment>
<feature type="binding site" evidence="13">
    <location>
        <position position="357"/>
    </location>
    <ligand>
        <name>heme</name>
        <dbReference type="ChEBI" id="CHEBI:30413"/>
    </ligand>
</feature>
<dbReference type="PANTHER" id="PTHR42821:SF1">
    <property type="entry name" value="CATALASE-B"/>
    <property type="match status" value="1"/>
</dbReference>
<dbReference type="PROSITE" id="PS00438">
    <property type="entry name" value="CATALASE_2"/>
    <property type="match status" value="1"/>
</dbReference>
<evidence type="ECO:0000256" key="5">
    <source>
        <dbReference type="ARBA" id="ARBA00022617"/>
    </source>
</evidence>
<dbReference type="InterPro" id="IPR024708">
    <property type="entry name" value="Catalase_AS"/>
</dbReference>
<dbReference type="AlphaFoldDB" id="A0A1Y6C080"/>
<keyword evidence="4 10" id="KW-0575">Peroxidase</keyword>
<feature type="region of interest" description="Disordered" evidence="15">
    <location>
        <begin position="1"/>
        <end position="27"/>
    </location>
</feature>
<keyword evidence="7 10" id="KW-0560">Oxidoreductase</keyword>
<feature type="domain" description="Catalase core" evidence="16">
    <location>
        <begin position="27"/>
        <end position="415"/>
    </location>
</feature>
<dbReference type="PROSITE" id="PS51402">
    <property type="entry name" value="CATALASE_3"/>
    <property type="match status" value="1"/>
</dbReference>
<comment type="catalytic activity">
    <reaction evidence="10 14">
        <text>2 H2O2 = O2 + 2 H2O</text>
        <dbReference type="Rhea" id="RHEA:20309"/>
        <dbReference type="ChEBI" id="CHEBI:15377"/>
        <dbReference type="ChEBI" id="CHEBI:15379"/>
        <dbReference type="ChEBI" id="CHEBI:16240"/>
        <dbReference type="EC" id="1.11.1.6"/>
    </reaction>
</comment>
<accession>A0A1Y6C080</accession>
<dbReference type="Pfam" id="PF18011">
    <property type="entry name" value="Catalase_C"/>
    <property type="match status" value="1"/>
</dbReference>
<feature type="binding site" evidence="13">
    <location>
        <position position="111"/>
    </location>
    <ligand>
        <name>heme</name>
        <dbReference type="ChEBI" id="CHEBI:30413"/>
    </ligand>
</feature>
<dbReference type="PIRSF" id="PIRSF038927">
    <property type="entry name" value="Catalase_clade2"/>
    <property type="match status" value="1"/>
</dbReference>
<feature type="binding site" evidence="13">
    <location>
        <position position="160"/>
    </location>
    <ligand>
        <name>heme</name>
        <dbReference type="ChEBI" id="CHEBI:30413"/>
    </ligand>
</feature>
<feature type="binding site" evidence="13">
    <location>
        <position position="71"/>
    </location>
    <ligand>
        <name>heme</name>
        <dbReference type="ChEBI" id="CHEBI:30413"/>
    </ligand>
</feature>
<evidence type="ECO:0000256" key="11">
    <source>
        <dbReference type="PIRSR" id="PIRSR038927-1"/>
    </source>
</evidence>
<evidence type="ECO:0000313" key="17">
    <source>
        <dbReference type="EMBL" id="SMF38773.1"/>
    </source>
</evidence>
<dbReference type="GO" id="GO:0042744">
    <property type="term" value="P:hydrogen peroxide catabolic process"/>
    <property type="evidence" value="ECO:0007669"/>
    <property type="project" value="UniProtKB-UniRule"/>
</dbReference>
<dbReference type="InterPro" id="IPR011614">
    <property type="entry name" value="Catalase_core"/>
</dbReference>
<evidence type="ECO:0000313" key="18">
    <source>
        <dbReference type="Proteomes" id="UP000192917"/>
    </source>
</evidence>
<dbReference type="GO" id="GO:0005829">
    <property type="term" value="C:cytosol"/>
    <property type="evidence" value="ECO:0007669"/>
    <property type="project" value="TreeGrafter"/>
</dbReference>
<dbReference type="STRING" id="560819.SAMN05428998_11368"/>
<dbReference type="EC" id="1.11.1.6" evidence="3 10"/>
<evidence type="ECO:0000256" key="15">
    <source>
        <dbReference type="SAM" id="MobiDB-lite"/>
    </source>
</evidence>
<evidence type="ECO:0000256" key="4">
    <source>
        <dbReference type="ARBA" id="ARBA00022559"/>
    </source>
</evidence>
<dbReference type="SMART" id="SM01060">
    <property type="entry name" value="Catalase"/>
    <property type="match status" value="1"/>
</dbReference>
<dbReference type="Pfam" id="PF06628">
    <property type="entry name" value="Catalase-rel"/>
    <property type="match status" value="1"/>
</dbReference>